<feature type="non-terminal residue" evidence="1">
    <location>
        <position position="1"/>
    </location>
</feature>
<evidence type="ECO:0000313" key="2">
    <source>
        <dbReference type="Proteomes" id="UP000669903"/>
    </source>
</evidence>
<organism evidence="1 2">
    <name type="scientific">Acromyrmex charruanus</name>
    <dbReference type="NCBI Taxonomy" id="2715315"/>
    <lineage>
        <taxon>Eukaryota</taxon>
        <taxon>Metazoa</taxon>
        <taxon>Ecdysozoa</taxon>
        <taxon>Arthropoda</taxon>
        <taxon>Hexapoda</taxon>
        <taxon>Insecta</taxon>
        <taxon>Pterygota</taxon>
        <taxon>Neoptera</taxon>
        <taxon>Endopterygota</taxon>
        <taxon>Hymenoptera</taxon>
        <taxon>Apocrita</taxon>
        <taxon>Aculeata</taxon>
        <taxon>Formicoidea</taxon>
        <taxon>Formicidae</taxon>
        <taxon>Myrmicinae</taxon>
        <taxon>Acromyrmex</taxon>
    </lineage>
</organism>
<name>A0A836GDX6_9HYME</name>
<dbReference type="AlphaFoldDB" id="A0A836GDX6"/>
<accession>A0A836GDX6</accession>
<comment type="caution">
    <text evidence="1">The sequence shown here is derived from an EMBL/GenBank/DDBJ whole genome shotgun (WGS) entry which is preliminary data.</text>
</comment>
<proteinExistence type="predicted"/>
<sequence>LQVLIALNFISSSSYQKRVDQDFLTYVSQPTISKILRNVIVNALNILMNDWIQFPIENADIQHVKETFWIHTQFPGVSGAIDGTHIAIVPPNIEREHLYINRKLYHLLNVLIFSHSSIEQTIGRLKGSWRCLRKDRTLYSIYFNETKQI</sequence>
<gene>
    <name evidence="1" type="primary">Harbi1_2</name>
    <name evidence="1" type="ORF">G6Z76_0006334</name>
</gene>
<dbReference type="Proteomes" id="UP000669903">
    <property type="component" value="Unassembled WGS sequence"/>
</dbReference>
<keyword evidence="2" id="KW-1185">Reference proteome</keyword>
<reference evidence="1" key="1">
    <citation type="submission" date="2020-03" db="EMBL/GenBank/DDBJ databases">
        <title>Relaxed selection underlies rapid genomic changes in the transitions from sociality to social parasitism in ants.</title>
        <authorList>
            <person name="Bi X."/>
        </authorList>
    </citation>
    <scope>NUCLEOTIDE SEQUENCE</scope>
    <source>
        <strain evidence="1">BGI-DK2014a</strain>
        <tissue evidence="1">Whole body</tissue>
    </source>
</reference>
<evidence type="ECO:0000313" key="1">
    <source>
        <dbReference type="EMBL" id="KAG5339194.1"/>
    </source>
</evidence>
<feature type="non-terminal residue" evidence="1">
    <location>
        <position position="149"/>
    </location>
</feature>
<protein>
    <submittedName>
        <fullName evidence="1">HARB1 nuclease</fullName>
    </submittedName>
</protein>
<dbReference type="EMBL" id="JAANIC010003525">
    <property type="protein sequence ID" value="KAG5339194.1"/>
    <property type="molecule type" value="Genomic_DNA"/>
</dbReference>